<proteinExistence type="predicted"/>
<keyword evidence="2" id="KW-1185">Reference proteome</keyword>
<gene>
    <name evidence="1" type="ORF">B0I32_11430</name>
</gene>
<dbReference type="Proteomes" id="UP000238312">
    <property type="component" value="Unassembled WGS sequence"/>
</dbReference>
<reference evidence="1 2" key="1">
    <citation type="submission" date="2018-03" db="EMBL/GenBank/DDBJ databases">
        <title>Genomic Encyclopedia of Type Strains, Phase III (KMG-III): the genomes of soil and plant-associated and newly described type strains.</title>
        <authorList>
            <person name="Whitman W."/>
        </authorList>
    </citation>
    <scope>NUCLEOTIDE SEQUENCE [LARGE SCALE GENOMIC DNA]</scope>
    <source>
        <strain evidence="1 2">CGMCC 4.7104</strain>
    </source>
</reference>
<protein>
    <submittedName>
        <fullName evidence="1">Uncharacterized protein</fullName>
    </submittedName>
</protein>
<evidence type="ECO:0000313" key="2">
    <source>
        <dbReference type="Proteomes" id="UP000238312"/>
    </source>
</evidence>
<name>A0A2T0MST7_9ACTN</name>
<organism evidence="1 2">
    <name type="scientific">Nonomuraea fuscirosea</name>
    <dbReference type="NCBI Taxonomy" id="1291556"/>
    <lineage>
        <taxon>Bacteria</taxon>
        <taxon>Bacillati</taxon>
        <taxon>Actinomycetota</taxon>
        <taxon>Actinomycetes</taxon>
        <taxon>Streptosporangiales</taxon>
        <taxon>Streptosporangiaceae</taxon>
        <taxon>Nonomuraea</taxon>
    </lineage>
</organism>
<dbReference type="EMBL" id="PVNG01000014">
    <property type="protein sequence ID" value="PRX61661.1"/>
    <property type="molecule type" value="Genomic_DNA"/>
</dbReference>
<dbReference type="AlphaFoldDB" id="A0A2T0MST7"/>
<sequence length="130" mass="13537">MLAAELSLAVRDAAGKWRDLELDSGGNGYPDFFSGLLDPAAAVLLGSTETLVSESEFRDGAATIVRFLEVWVGGAITSVTCTADSTSVDQEISPLGVCLAGVVGEESAAVHVRAEEETLYVMPLTTSAIE</sequence>
<accession>A0A2T0MST7</accession>
<comment type="caution">
    <text evidence="1">The sequence shown here is derived from an EMBL/GenBank/DDBJ whole genome shotgun (WGS) entry which is preliminary data.</text>
</comment>
<evidence type="ECO:0000313" key="1">
    <source>
        <dbReference type="EMBL" id="PRX61661.1"/>
    </source>
</evidence>